<dbReference type="InterPro" id="IPR001507">
    <property type="entry name" value="ZP_dom"/>
</dbReference>
<sequence length="349" mass="38601">MLFSDFVADYSIKMASTTALALLLSLASNIHSLPDNITAVTEASMLATCMEMVERYQLSNSTEPTLEAPLEATEPYLIRQPLLEREDSPLENLVDPPLGRVENMSAECFPDHMEISITFNGSFRGLVYSTGYAHDAACVYVRGDGSREHSFPVFFNRCGTLGHSPPARSVWNTLTVQYSPDIEEITDEHFRSTCDFGFYFRRTVTFPMVDVGTNTEFPALNQHQGSPEPPRTFMEIRAEHQVGGPSISGPVVVGDPLTLLVHMETDTPGRYDLAITNCSAHNGGLQRLRLTDAQGCVLKPNLVGSFQRTTLSTRHTVLYSYLKAFRFTGSPALYLECDVRMCQGSCGSI</sequence>
<proteinExistence type="predicted"/>
<dbReference type="PANTHER" id="PTHR46560:SF3">
    <property type="entry name" value="ZP DOMAIN-CONTAINING PROTEIN"/>
    <property type="match status" value="1"/>
</dbReference>
<name>A0ABY6L5C0_9ARAC</name>
<feature type="domain" description="ZP" evidence="2">
    <location>
        <begin position="107"/>
        <end position="349"/>
    </location>
</feature>
<dbReference type="Proteomes" id="UP001235939">
    <property type="component" value="Chromosome 12"/>
</dbReference>
<keyword evidence="4" id="KW-1185">Reference proteome</keyword>
<dbReference type="PROSITE" id="PS51034">
    <property type="entry name" value="ZP_2"/>
    <property type="match status" value="1"/>
</dbReference>
<dbReference type="EMBL" id="CP092874">
    <property type="protein sequence ID" value="UYV75103.1"/>
    <property type="molecule type" value="Genomic_DNA"/>
</dbReference>
<evidence type="ECO:0000259" key="2">
    <source>
        <dbReference type="PROSITE" id="PS51034"/>
    </source>
</evidence>
<protein>
    <recommendedName>
        <fullName evidence="2">ZP domain-containing protein</fullName>
    </recommendedName>
</protein>
<reference evidence="3 4" key="1">
    <citation type="submission" date="2022-01" db="EMBL/GenBank/DDBJ databases">
        <title>A chromosomal length assembly of Cordylochernes scorpioides.</title>
        <authorList>
            <person name="Zeh D."/>
            <person name="Zeh J."/>
        </authorList>
    </citation>
    <scope>NUCLEOTIDE SEQUENCE [LARGE SCALE GENOMIC DNA]</scope>
    <source>
        <strain evidence="3">IN4F17</strain>
        <tissue evidence="3">Whole Body</tissue>
    </source>
</reference>
<evidence type="ECO:0000313" key="3">
    <source>
        <dbReference type="EMBL" id="UYV75103.1"/>
    </source>
</evidence>
<evidence type="ECO:0000313" key="4">
    <source>
        <dbReference type="Proteomes" id="UP001235939"/>
    </source>
</evidence>
<organism evidence="3 4">
    <name type="scientific">Cordylochernes scorpioides</name>
    <dbReference type="NCBI Taxonomy" id="51811"/>
    <lineage>
        <taxon>Eukaryota</taxon>
        <taxon>Metazoa</taxon>
        <taxon>Ecdysozoa</taxon>
        <taxon>Arthropoda</taxon>
        <taxon>Chelicerata</taxon>
        <taxon>Arachnida</taxon>
        <taxon>Pseudoscorpiones</taxon>
        <taxon>Cheliferoidea</taxon>
        <taxon>Chernetidae</taxon>
        <taxon>Cordylochernes</taxon>
    </lineage>
</organism>
<dbReference type="InterPro" id="IPR042235">
    <property type="entry name" value="ZP-C_dom"/>
</dbReference>
<dbReference type="SMART" id="SM00241">
    <property type="entry name" value="ZP"/>
    <property type="match status" value="1"/>
</dbReference>
<keyword evidence="1" id="KW-1015">Disulfide bond</keyword>
<accession>A0ABY6L5C0</accession>
<dbReference type="InterPro" id="IPR055355">
    <property type="entry name" value="ZP-C"/>
</dbReference>
<gene>
    <name evidence="3" type="ORF">LAZ67_12002472</name>
</gene>
<dbReference type="Gene3D" id="2.60.40.4100">
    <property type="entry name" value="Zona pellucida, ZP-C domain"/>
    <property type="match status" value="1"/>
</dbReference>
<dbReference type="PANTHER" id="PTHR46560">
    <property type="entry name" value="CYPHER, ISOFORM B"/>
    <property type="match status" value="1"/>
</dbReference>
<evidence type="ECO:0000256" key="1">
    <source>
        <dbReference type="ARBA" id="ARBA00023157"/>
    </source>
</evidence>
<dbReference type="Pfam" id="PF00100">
    <property type="entry name" value="Zona_pellucida"/>
    <property type="match status" value="1"/>
</dbReference>